<proteinExistence type="predicted"/>
<feature type="domain" description="CUB" evidence="4">
    <location>
        <begin position="75"/>
        <end position="184"/>
    </location>
</feature>
<sequence length="500" mass="57419">MMMIVKLGILIILFVGHVHCEQNKDEVARVTQLNENNSTIKNISYTNNGNFMFPNSMQQQQQYPAYEHPQMIGQCGGIFRNLQNLIESPKFISARPICNLRCEYQIISPYICENEFHVQFLEFSLDASPNCERDKVIINYSDVLCGKVIGMKKYRTVGGVLNITFSSGGWDSVGNGFKLLITRLPCIDESKDIQTEMTTIKFEPEMITLSDDIDDDDLYNVNASYTVADPPHENQRPIYGVPAVYNISMDVELNNRQDIPVLPLPPPSTTQTPFYPPLPPVTLPPPILPQCCRNGYNQQRFLMLSQGFPAHSVLYNDCIYVIHKSSLNACRLRIHFKYFLLDDAAQQQGQLGCMNNFIEIDGQRICGCKTNFVYETQWGLEPKVIRLRTTPGRYSQPQGFIFEIEQLDCPFKIQLAPRRQKRTIILKKLLFLPHLLKNHLIGHQPDPQQDFIDPEESFRAKFNQANPQYMTNVCSLNYLKLIQLKIESFGILKHFCLPLY</sequence>
<evidence type="ECO:0000256" key="1">
    <source>
        <dbReference type="ARBA" id="ARBA00023157"/>
    </source>
</evidence>
<evidence type="ECO:0000256" key="3">
    <source>
        <dbReference type="SAM" id="SignalP"/>
    </source>
</evidence>
<organism evidence="5 6">
    <name type="scientific">Chironomus riparius</name>
    <dbReference type="NCBI Taxonomy" id="315576"/>
    <lineage>
        <taxon>Eukaryota</taxon>
        <taxon>Metazoa</taxon>
        <taxon>Ecdysozoa</taxon>
        <taxon>Arthropoda</taxon>
        <taxon>Hexapoda</taxon>
        <taxon>Insecta</taxon>
        <taxon>Pterygota</taxon>
        <taxon>Neoptera</taxon>
        <taxon>Endopterygota</taxon>
        <taxon>Diptera</taxon>
        <taxon>Nematocera</taxon>
        <taxon>Chironomoidea</taxon>
        <taxon>Chironomidae</taxon>
        <taxon>Chironominae</taxon>
        <taxon>Chironomus</taxon>
    </lineage>
</organism>
<reference evidence="5" key="1">
    <citation type="submission" date="2022-01" db="EMBL/GenBank/DDBJ databases">
        <authorList>
            <person name="King R."/>
        </authorList>
    </citation>
    <scope>NUCLEOTIDE SEQUENCE</scope>
</reference>
<dbReference type="InterPro" id="IPR035914">
    <property type="entry name" value="Sperma_CUB_dom_sf"/>
</dbReference>
<evidence type="ECO:0000313" key="6">
    <source>
        <dbReference type="Proteomes" id="UP001153620"/>
    </source>
</evidence>
<dbReference type="SUPFAM" id="SSF49854">
    <property type="entry name" value="Spermadhesin, CUB domain"/>
    <property type="match status" value="1"/>
</dbReference>
<dbReference type="InterPro" id="IPR000859">
    <property type="entry name" value="CUB_dom"/>
</dbReference>
<keyword evidence="3" id="KW-0732">Signal</keyword>
<evidence type="ECO:0000256" key="2">
    <source>
        <dbReference type="PROSITE-ProRule" id="PRU00059"/>
    </source>
</evidence>
<feature type="disulfide bond" evidence="2">
    <location>
        <begin position="75"/>
        <end position="102"/>
    </location>
</feature>
<dbReference type="Proteomes" id="UP001153620">
    <property type="component" value="Chromosome 2"/>
</dbReference>
<dbReference type="Gene3D" id="2.60.120.290">
    <property type="entry name" value="Spermadhesin, CUB domain"/>
    <property type="match status" value="1"/>
</dbReference>
<dbReference type="OrthoDB" id="6369184at2759"/>
<keyword evidence="1 2" id="KW-1015">Disulfide bond</keyword>
<keyword evidence="6" id="KW-1185">Reference proteome</keyword>
<evidence type="ECO:0000259" key="4">
    <source>
        <dbReference type="PROSITE" id="PS01180"/>
    </source>
</evidence>
<dbReference type="EMBL" id="OU895878">
    <property type="protein sequence ID" value="CAG9803111.1"/>
    <property type="molecule type" value="Genomic_DNA"/>
</dbReference>
<dbReference type="PROSITE" id="PS01180">
    <property type="entry name" value="CUB"/>
    <property type="match status" value="1"/>
</dbReference>
<accession>A0A9N9RUN7</accession>
<gene>
    <name evidence="5" type="ORF">CHIRRI_LOCUS6012</name>
</gene>
<dbReference type="AlphaFoldDB" id="A0A9N9RUN7"/>
<feature type="chain" id="PRO_5040198175" description="CUB domain-containing protein" evidence="3">
    <location>
        <begin position="21"/>
        <end position="500"/>
    </location>
</feature>
<dbReference type="SMART" id="SM00042">
    <property type="entry name" value="CUB"/>
    <property type="match status" value="1"/>
</dbReference>
<reference evidence="5" key="2">
    <citation type="submission" date="2022-10" db="EMBL/GenBank/DDBJ databases">
        <authorList>
            <consortium name="ENA_rothamsted_submissions"/>
            <consortium name="culmorum"/>
            <person name="King R."/>
        </authorList>
    </citation>
    <scope>NUCLEOTIDE SEQUENCE</scope>
</reference>
<name>A0A9N9RUN7_9DIPT</name>
<protein>
    <recommendedName>
        <fullName evidence="4">CUB domain-containing protein</fullName>
    </recommendedName>
</protein>
<feature type="signal peptide" evidence="3">
    <location>
        <begin position="1"/>
        <end position="20"/>
    </location>
</feature>
<comment type="caution">
    <text evidence="2">Lacks conserved residue(s) required for the propagation of feature annotation.</text>
</comment>
<evidence type="ECO:0000313" key="5">
    <source>
        <dbReference type="EMBL" id="CAG9803111.1"/>
    </source>
</evidence>